<evidence type="ECO:0000313" key="10">
    <source>
        <dbReference type="EMBL" id="RWX46817.1"/>
    </source>
</evidence>
<comment type="subunit">
    <text evidence="7">Monomer.</text>
</comment>
<keyword evidence="11" id="KW-1185">Reference proteome</keyword>
<comment type="catalytic activity">
    <reaction evidence="7 8">
        <text>an N-acyl-L-alpha-aminoacyl-tRNA + H2O = an N-acyl-L-amino acid + a tRNA + H(+)</text>
        <dbReference type="Rhea" id="RHEA:54448"/>
        <dbReference type="Rhea" id="RHEA-COMP:10123"/>
        <dbReference type="Rhea" id="RHEA-COMP:13883"/>
        <dbReference type="ChEBI" id="CHEBI:15377"/>
        <dbReference type="ChEBI" id="CHEBI:15378"/>
        <dbReference type="ChEBI" id="CHEBI:59874"/>
        <dbReference type="ChEBI" id="CHEBI:78442"/>
        <dbReference type="ChEBI" id="CHEBI:138191"/>
        <dbReference type="EC" id="3.1.1.29"/>
    </reaction>
</comment>
<feature type="site" description="Discriminates between blocked and unblocked aminoacyl-tRNA" evidence="7">
    <location>
        <position position="13"/>
    </location>
</feature>
<evidence type="ECO:0000256" key="9">
    <source>
        <dbReference type="RuleBase" id="RU004320"/>
    </source>
</evidence>
<feature type="binding site" evidence="7">
    <location>
        <position position="116"/>
    </location>
    <ligand>
        <name>tRNA</name>
        <dbReference type="ChEBI" id="CHEBI:17843"/>
    </ligand>
</feature>
<comment type="subcellular location">
    <subcellularLocation>
        <location evidence="7">Cytoplasm</location>
    </subcellularLocation>
</comment>
<dbReference type="PANTHER" id="PTHR17224:SF1">
    <property type="entry name" value="PEPTIDYL-TRNA HYDROLASE"/>
    <property type="match status" value="1"/>
</dbReference>
<comment type="caution">
    <text evidence="10">The sequence shown here is derived from an EMBL/GenBank/DDBJ whole genome shotgun (WGS) entry which is preliminary data.</text>
</comment>
<feature type="active site" description="Proton acceptor" evidence="7">
    <location>
        <position position="23"/>
    </location>
</feature>
<dbReference type="Proteomes" id="UP000287853">
    <property type="component" value="Unassembled WGS sequence"/>
</dbReference>
<dbReference type="SUPFAM" id="SSF53178">
    <property type="entry name" value="Peptidyl-tRNA hydrolase-like"/>
    <property type="match status" value="1"/>
</dbReference>
<keyword evidence="3 7" id="KW-0378">Hydrolase</keyword>
<accession>A0A3S3U9K1</accession>
<evidence type="ECO:0000313" key="11">
    <source>
        <dbReference type="Proteomes" id="UP000287853"/>
    </source>
</evidence>
<evidence type="ECO:0000256" key="2">
    <source>
        <dbReference type="ARBA" id="ARBA00022555"/>
    </source>
</evidence>
<dbReference type="EC" id="3.1.1.29" evidence="1 7"/>
<dbReference type="GO" id="GO:0005737">
    <property type="term" value="C:cytoplasm"/>
    <property type="evidence" value="ECO:0007669"/>
    <property type="project" value="UniProtKB-SubCell"/>
</dbReference>
<dbReference type="CDD" id="cd00462">
    <property type="entry name" value="PTH"/>
    <property type="match status" value="1"/>
</dbReference>
<feature type="site" description="Stabilizes the basic form of H active site to accept a proton" evidence="7">
    <location>
        <position position="95"/>
    </location>
</feature>
<dbReference type="GO" id="GO:0004045">
    <property type="term" value="F:peptidyl-tRNA hydrolase activity"/>
    <property type="evidence" value="ECO:0007669"/>
    <property type="project" value="UniProtKB-UniRule"/>
</dbReference>
<dbReference type="InterPro" id="IPR001328">
    <property type="entry name" value="Pept_tRNA_hydro"/>
</dbReference>
<evidence type="ECO:0000256" key="7">
    <source>
        <dbReference type="HAMAP-Rule" id="MF_00083"/>
    </source>
</evidence>
<dbReference type="Gene3D" id="3.40.50.1470">
    <property type="entry name" value="Peptidyl-tRNA hydrolase"/>
    <property type="match status" value="1"/>
</dbReference>
<feature type="binding site" evidence="7">
    <location>
        <position position="18"/>
    </location>
    <ligand>
        <name>tRNA</name>
        <dbReference type="ChEBI" id="CHEBI:17843"/>
    </ligand>
</feature>
<evidence type="ECO:0000256" key="6">
    <source>
        <dbReference type="ARBA" id="ARBA00050038"/>
    </source>
</evidence>
<sequence length="198" mass="21979">MADSLSLIIGLGNPGTKYELTRHNAGFLAVDDFADQQHCALKSEKWNGLFCSERIEGQRVILLKPQTFMNKSGESVIRFVHFHNIPLEKILVIHDDLDLAQGKIKVAAKGGAGGHNGIRSLIQHLGSPTFSRLKIGLGRPERDEKGRGVPVDRYVLGNFTDEEISLFNNRLALMHEAISLFLQQGVDKCMNMINGRCD</sequence>
<keyword evidence="2 7" id="KW-0820">tRNA-binding</keyword>
<comment type="function">
    <text evidence="7">Hydrolyzes ribosome-free peptidyl-tRNAs (with 1 or more amino acids incorporated), which drop off the ribosome during protein synthesis, or as a result of ribosome stalling.</text>
</comment>
<dbReference type="PANTHER" id="PTHR17224">
    <property type="entry name" value="PEPTIDYL-TRNA HYDROLASE"/>
    <property type="match status" value="1"/>
</dbReference>
<keyword evidence="4 7" id="KW-0694">RNA-binding</keyword>
<dbReference type="NCBIfam" id="TIGR00447">
    <property type="entry name" value="pth"/>
    <property type="match status" value="1"/>
</dbReference>
<comment type="function">
    <text evidence="7">Catalyzes the release of premature peptidyl moieties from peptidyl-tRNA molecules trapped in stalled 50S ribosomal subunits, and thus maintains levels of free tRNAs and 50S ribosomes.</text>
</comment>
<gene>
    <name evidence="7" type="primary">pth</name>
    <name evidence="10" type="ORF">H206_03577</name>
</gene>
<dbReference type="HAMAP" id="MF_00083">
    <property type="entry name" value="Pept_tRNA_hydro_bact"/>
    <property type="match status" value="1"/>
</dbReference>
<keyword evidence="7" id="KW-0963">Cytoplasm</keyword>
<comment type="similarity">
    <text evidence="5 7 9">Belongs to the PTH family.</text>
</comment>
<dbReference type="EMBL" id="MTKO01000050">
    <property type="protein sequence ID" value="RWX46817.1"/>
    <property type="molecule type" value="Genomic_DNA"/>
</dbReference>
<reference evidence="10 11" key="1">
    <citation type="submission" date="2017-01" db="EMBL/GenBank/DDBJ databases">
        <title>The cable genome- insights into the physiology and evolution of filamentous bacteria capable of sulfide oxidation via long distance electron transfer.</title>
        <authorList>
            <person name="Schreiber L."/>
            <person name="Bjerg J.T."/>
            <person name="Boggild A."/>
            <person name="Van De Vossenberg J."/>
            <person name="Meysman F."/>
            <person name="Nielsen L.P."/>
            <person name="Schramm A."/>
            <person name="Kjeldsen K.U."/>
        </authorList>
    </citation>
    <scope>NUCLEOTIDE SEQUENCE [LARGE SCALE GENOMIC DNA]</scope>
    <source>
        <strain evidence="10">MCF</strain>
    </source>
</reference>
<dbReference type="FunFam" id="3.40.50.1470:FF:000001">
    <property type="entry name" value="Peptidyl-tRNA hydrolase"/>
    <property type="match status" value="1"/>
</dbReference>
<name>A0A3S3U9K1_9BACT</name>
<proteinExistence type="inferred from homology"/>
<feature type="binding site" evidence="7">
    <location>
        <position position="70"/>
    </location>
    <ligand>
        <name>tRNA</name>
        <dbReference type="ChEBI" id="CHEBI:17843"/>
    </ligand>
</feature>
<dbReference type="GO" id="GO:0072344">
    <property type="term" value="P:rescue of stalled ribosome"/>
    <property type="evidence" value="ECO:0007669"/>
    <property type="project" value="UniProtKB-UniRule"/>
</dbReference>
<evidence type="ECO:0000256" key="5">
    <source>
        <dbReference type="ARBA" id="ARBA00038063"/>
    </source>
</evidence>
<organism evidence="10 11">
    <name type="scientific">Candidatus Electrothrix aarhusensis</name>
    <dbReference type="NCBI Taxonomy" id="1859131"/>
    <lineage>
        <taxon>Bacteria</taxon>
        <taxon>Pseudomonadati</taxon>
        <taxon>Thermodesulfobacteriota</taxon>
        <taxon>Desulfobulbia</taxon>
        <taxon>Desulfobulbales</taxon>
        <taxon>Desulfobulbaceae</taxon>
        <taxon>Candidatus Electrothrix</taxon>
    </lineage>
</organism>
<dbReference type="AlphaFoldDB" id="A0A3S3U9K1"/>
<dbReference type="InterPro" id="IPR036416">
    <property type="entry name" value="Pept_tRNA_hydro_sf"/>
</dbReference>
<dbReference type="PROSITE" id="PS01195">
    <property type="entry name" value="PEPT_TRNA_HYDROL_1"/>
    <property type="match status" value="1"/>
</dbReference>
<dbReference type="InterPro" id="IPR018171">
    <property type="entry name" value="Pept_tRNA_hydro_CS"/>
</dbReference>
<evidence type="ECO:0000256" key="1">
    <source>
        <dbReference type="ARBA" id="ARBA00013260"/>
    </source>
</evidence>
<feature type="binding site" evidence="7">
    <location>
        <position position="68"/>
    </location>
    <ligand>
        <name>tRNA</name>
        <dbReference type="ChEBI" id="CHEBI:17843"/>
    </ligand>
</feature>
<evidence type="ECO:0000256" key="3">
    <source>
        <dbReference type="ARBA" id="ARBA00022801"/>
    </source>
</evidence>
<dbReference type="GO" id="GO:0006515">
    <property type="term" value="P:protein quality control for misfolded or incompletely synthesized proteins"/>
    <property type="evidence" value="ECO:0007669"/>
    <property type="project" value="UniProtKB-UniRule"/>
</dbReference>
<dbReference type="PROSITE" id="PS01196">
    <property type="entry name" value="PEPT_TRNA_HYDROL_2"/>
    <property type="match status" value="1"/>
</dbReference>
<dbReference type="GO" id="GO:0000049">
    <property type="term" value="F:tRNA binding"/>
    <property type="evidence" value="ECO:0007669"/>
    <property type="project" value="UniProtKB-UniRule"/>
</dbReference>
<evidence type="ECO:0000256" key="8">
    <source>
        <dbReference type="RuleBase" id="RU000673"/>
    </source>
</evidence>
<evidence type="ECO:0000256" key="4">
    <source>
        <dbReference type="ARBA" id="ARBA00022884"/>
    </source>
</evidence>
<protein>
    <recommendedName>
        <fullName evidence="6 7">Peptidyl-tRNA hydrolase</fullName>
        <shortName evidence="7">Pth</shortName>
        <ecNumber evidence="1 7">3.1.1.29</ecNumber>
    </recommendedName>
</protein>
<dbReference type="Pfam" id="PF01195">
    <property type="entry name" value="Pept_tRNA_hydro"/>
    <property type="match status" value="1"/>
</dbReference>